<dbReference type="PANTHER" id="PTHR23333:SF20">
    <property type="entry name" value="NSFL1 COFACTOR P47"/>
    <property type="match status" value="1"/>
</dbReference>
<dbReference type="Proteomes" id="UP000076798">
    <property type="component" value="Unassembled WGS sequence"/>
</dbReference>
<dbReference type="SMART" id="SM00553">
    <property type="entry name" value="SEP"/>
    <property type="match status" value="1"/>
</dbReference>
<keyword evidence="5" id="KW-1185">Reference proteome</keyword>
<dbReference type="PROSITE" id="PS51399">
    <property type="entry name" value="SEP"/>
    <property type="match status" value="1"/>
</dbReference>
<dbReference type="GO" id="GO:0043130">
    <property type="term" value="F:ubiquitin binding"/>
    <property type="evidence" value="ECO:0007669"/>
    <property type="project" value="TreeGrafter"/>
</dbReference>
<evidence type="ECO:0000259" key="2">
    <source>
        <dbReference type="PROSITE" id="PS50033"/>
    </source>
</evidence>
<dbReference type="InterPro" id="IPR036241">
    <property type="entry name" value="NSFL1C_SEP_dom_sf"/>
</dbReference>
<dbReference type="CDD" id="cd01770">
    <property type="entry name" value="UBX_UBXN2"/>
    <property type="match status" value="1"/>
</dbReference>
<dbReference type="GO" id="GO:0005634">
    <property type="term" value="C:nucleus"/>
    <property type="evidence" value="ECO:0007669"/>
    <property type="project" value="TreeGrafter"/>
</dbReference>
<gene>
    <name evidence="4" type="ORF">SISSUDRAFT_993384</name>
</gene>
<evidence type="ECO:0000313" key="4">
    <source>
        <dbReference type="EMBL" id="KZT33119.1"/>
    </source>
</evidence>
<dbReference type="AlphaFoldDB" id="A0A165YD83"/>
<evidence type="ECO:0000259" key="3">
    <source>
        <dbReference type="PROSITE" id="PS51399"/>
    </source>
</evidence>
<evidence type="ECO:0000256" key="1">
    <source>
        <dbReference type="SAM" id="MobiDB-lite"/>
    </source>
</evidence>
<dbReference type="EMBL" id="KV428265">
    <property type="protein sequence ID" value="KZT33119.1"/>
    <property type="molecule type" value="Genomic_DNA"/>
</dbReference>
<protein>
    <submittedName>
        <fullName evidence="4">SEP-domain-containing protein</fullName>
    </submittedName>
</protein>
<dbReference type="OrthoDB" id="25887at2759"/>
<dbReference type="PANTHER" id="PTHR23333">
    <property type="entry name" value="UBX DOMAIN CONTAINING PROTEIN"/>
    <property type="match status" value="1"/>
</dbReference>
<dbReference type="Gene3D" id="3.10.20.90">
    <property type="entry name" value="Phosphatidylinositol 3-kinase Catalytic Subunit, Chain A, domain 1"/>
    <property type="match status" value="1"/>
</dbReference>
<dbReference type="InterPro" id="IPR012989">
    <property type="entry name" value="SEP_domain"/>
</dbReference>
<organism evidence="4 5">
    <name type="scientific">Sistotremastrum suecicum HHB10207 ss-3</name>
    <dbReference type="NCBI Taxonomy" id="1314776"/>
    <lineage>
        <taxon>Eukaryota</taxon>
        <taxon>Fungi</taxon>
        <taxon>Dikarya</taxon>
        <taxon>Basidiomycota</taxon>
        <taxon>Agaricomycotina</taxon>
        <taxon>Agaricomycetes</taxon>
        <taxon>Sistotremastrales</taxon>
        <taxon>Sistotremastraceae</taxon>
        <taxon>Sistotremastrum</taxon>
    </lineage>
</organism>
<dbReference type="InterPro" id="IPR001012">
    <property type="entry name" value="UBX_dom"/>
</dbReference>
<dbReference type="SUPFAM" id="SSF102848">
    <property type="entry name" value="NSFL1 (p97 ATPase) cofactor p47, SEP domain"/>
    <property type="match status" value="1"/>
</dbReference>
<dbReference type="Pfam" id="PF00789">
    <property type="entry name" value="UBX"/>
    <property type="match status" value="1"/>
</dbReference>
<proteinExistence type="predicted"/>
<accession>A0A165YD83</accession>
<dbReference type="FunFam" id="3.30.420.210:FF:000002">
    <property type="entry name" value="UBX domain-containing protein 1"/>
    <property type="match status" value="1"/>
</dbReference>
<dbReference type="Gene3D" id="3.30.420.210">
    <property type="entry name" value="SEP domain"/>
    <property type="match status" value="1"/>
</dbReference>
<feature type="region of interest" description="Disordered" evidence="1">
    <location>
        <begin position="26"/>
        <end position="80"/>
    </location>
</feature>
<dbReference type="GO" id="GO:0043161">
    <property type="term" value="P:proteasome-mediated ubiquitin-dependent protein catabolic process"/>
    <property type="evidence" value="ECO:0007669"/>
    <property type="project" value="TreeGrafter"/>
</dbReference>
<dbReference type="SUPFAM" id="SSF54236">
    <property type="entry name" value="Ubiquitin-like"/>
    <property type="match status" value="1"/>
</dbReference>
<dbReference type="InterPro" id="IPR029071">
    <property type="entry name" value="Ubiquitin-like_domsf"/>
</dbReference>
<evidence type="ECO:0000313" key="5">
    <source>
        <dbReference type="Proteomes" id="UP000076798"/>
    </source>
</evidence>
<dbReference type="GO" id="GO:0031468">
    <property type="term" value="P:nuclear membrane reassembly"/>
    <property type="evidence" value="ECO:0007669"/>
    <property type="project" value="TreeGrafter"/>
</dbReference>
<sequence length="348" mass="37447">MIETLIYVLCFVFRFRPSGGGARIAGLRDIPAQPSGGHGHTQPKPKPPGGPGAGADEDDEPQSFFAGGERSGISVEGPAKSTKNQLVRDILKKAQQYVCKLQTSQQPSFTFFTGGGNTLGSDEVPSSFVPDPNAPVEDGEGEESEETAIRNITFWRDGFSVEDGPLLRYEVPENAQLLGEINTGHAPPSVLNVRVGQPVELRVARRMDEDYKEPPKRPVGPFESAGQRLGDFRAFPVGAYGAPVAPARSAATSRAADVPLGQPRFEVDQTQPTTSVQVRLADGTRLVCRMNFTHTVGDIRNFINASRPGSSARAYTIGTTFPNRILEDDSVTIKDAGLASSVVVQRWV</sequence>
<dbReference type="SMART" id="SM00166">
    <property type="entry name" value="UBX"/>
    <property type="match status" value="1"/>
</dbReference>
<dbReference type="GO" id="GO:0007030">
    <property type="term" value="P:Golgi organization"/>
    <property type="evidence" value="ECO:0007669"/>
    <property type="project" value="TreeGrafter"/>
</dbReference>
<dbReference type="STRING" id="1314776.A0A165YD83"/>
<dbReference type="PROSITE" id="PS50033">
    <property type="entry name" value="UBX"/>
    <property type="match status" value="1"/>
</dbReference>
<feature type="domain" description="UBX" evidence="2">
    <location>
        <begin position="269"/>
        <end position="346"/>
    </location>
</feature>
<reference evidence="4 5" key="1">
    <citation type="journal article" date="2016" name="Mol. Biol. Evol.">
        <title>Comparative Genomics of Early-Diverging Mushroom-Forming Fungi Provides Insights into the Origins of Lignocellulose Decay Capabilities.</title>
        <authorList>
            <person name="Nagy L.G."/>
            <person name="Riley R."/>
            <person name="Tritt A."/>
            <person name="Adam C."/>
            <person name="Daum C."/>
            <person name="Floudas D."/>
            <person name="Sun H."/>
            <person name="Yadav J.S."/>
            <person name="Pangilinan J."/>
            <person name="Larsson K.H."/>
            <person name="Matsuura K."/>
            <person name="Barry K."/>
            <person name="Labutti K."/>
            <person name="Kuo R."/>
            <person name="Ohm R.A."/>
            <person name="Bhattacharya S.S."/>
            <person name="Shirouzu T."/>
            <person name="Yoshinaga Y."/>
            <person name="Martin F.M."/>
            <person name="Grigoriev I.V."/>
            <person name="Hibbett D.S."/>
        </authorList>
    </citation>
    <scope>NUCLEOTIDE SEQUENCE [LARGE SCALE GENOMIC DNA]</scope>
    <source>
        <strain evidence="4 5">HHB10207 ss-3</strain>
    </source>
</reference>
<dbReference type="GO" id="GO:0061025">
    <property type="term" value="P:membrane fusion"/>
    <property type="evidence" value="ECO:0007669"/>
    <property type="project" value="TreeGrafter"/>
</dbReference>
<dbReference type="GO" id="GO:0000045">
    <property type="term" value="P:autophagosome assembly"/>
    <property type="evidence" value="ECO:0007669"/>
    <property type="project" value="TreeGrafter"/>
</dbReference>
<feature type="domain" description="SEP" evidence="3">
    <location>
        <begin position="147"/>
        <end position="212"/>
    </location>
</feature>
<dbReference type="GO" id="GO:0005829">
    <property type="term" value="C:cytosol"/>
    <property type="evidence" value="ECO:0007669"/>
    <property type="project" value="TreeGrafter"/>
</dbReference>
<dbReference type="Pfam" id="PF08059">
    <property type="entry name" value="SEP"/>
    <property type="match status" value="1"/>
</dbReference>
<name>A0A165YD83_9AGAM</name>